<evidence type="ECO:0000259" key="2">
    <source>
        <dbReference type="PROSITE" id="PS51194"/>
    </source>
</evidence>
<dbReference type="GO" id="GO:0005829">
    <property type="term" value="C:cytosol"/>
    <property type="evidence" value="ECO:0007669"/>
    <property type="project" value="TreeGrafter"/>
</dbReference>
<gene>
    <name evidence="3" type="ORF">NCTC10485_01759</name>
</gene>
<dbReference type="PANTHER" id="PTHR47396:SF1">
    <property type="entry name" value="ATP-DEPENDENT HELICASE IRC3-RELATED"/>
    <property type="match status" value="1"/>
</dbReference>
<dbReference type="SMART" id="SM00487">
    <property type="entry name" value="DEXDc"/>
    <property type="match status" value="1"/>
</dbReference>
<dbReference type="InterPro" id="IPR036890">
    <property type="entry name" value="HATPase_C_sf"/>
</dbReference>
<dbReference type="GO" id="GO:0009035">
    <property type="term" value="F:type I site-specific deoxyribonuclease activity"/>
    <property type="evidence" value="ECO:0007669"/>
    <property type="project" value="UniProtKB-EC"/>
</dbReference>
<dbReference type="SUPFAM" id="SSF55874">
    <property type="entry name" value="ATPase domain of HSP90 chaperone/DNA topoisomerase II/histidine kinase"/>
    <property type="match status" value="1"/>
</dbReference>
<dbReference type="Proteomes" id="UP000282551">
    <property type="component" value="Chromosome"/>
</dbReference>
<accession>A0A448I4S3</accession>
<evidence type="ECO:0000259" key="1">
    <source>
        <dbReference type="PROSITE" id="PS51192"/>
    </source>
</evidence>
<feature type="domain" description="Helicase C-terminal" evidence="2">
    <location>
        <begin position="1419"/>
        <end position="1561"/>
    </location>
</feature>
<dbReference type="InterPro" id="IPR006935">
    <property type="entry name" value="Helicase/UvrB_N"/>
</dbReference>
<dbReference type="InterPro" id="IPR050742">
    <property type="entry name" value="Helicase_Restrict-Modif_Enz"/>
</dbReference>
<reference evidence="3 4" key="1">
    <citation type="submission" date="2018-12" db="EMBL/GenBank/DDBJ databases">
        <authorList>
            <consortium name="Pathogen Informatics"/>
        </authorList>
    </citation>
    <scope>NUCLEOTIDE SEQUENCE [LARGE SCALE GENOMIC DNA]</scope>
    <source>
        <strain evidence="3 4">NCTC10485</strain>
    </source>
</reference>
<dbReference type="InterPro" id="IPR027417">
    <property type="entry name" value="P-loop_NTPase"/>
</dbReference>
<name>A0A448I4S3_MYCCI</name>
<dbReference type="EC" id="3.1.21.3" evidence="3"/>
<dbReference type="Pfam" id="PF04851">
    <property type="entry name" value="ResIII"/>
    <property type="match status" value="1"/>
</dbReference>
<dbReference type="PROSITE" id="PS51194">
    <property type="entry name" value="HELICASE_CTER"/>
    <property type="match status" value="1"/>
</dbReference>
<dbReference type="GO" id="GO:0005524">
    <property type="term" value="F:ATP binding"/>
    <property type="evidence" value="ECO:0007669"/>
    <property type="project" value="InterPro"/>
</dbReference>
<dbReference type="RefSeq" id="WP_235666411.1">
    <property type="nucleotide sequence ID" value="NZ_AP022604.1"/>
</dbReference>
<dbReference type="SMART" id="SM00490">
    <property type="entry name" value="HELICc"/>
    <property type="match status" value="1"/>
</dbReference>
<dbReference type="GO" id="GO:0003677">
    <property type="term" value="F:DNA binding"/>
    <property type="evidence" value="ECO:0007669"/>
    <property type="project" value="InterPro"/>
</dbReference>
<dbReference type="Gene3D" id="3.40.50.300">
    <property type="entry name" value="P-loop containing nucleotide triphosphate hydrolases"/>
    <property type="match status" value="2"/>
</dbReference>
<dbReference type="SUPFAM" id="SSF52540">
    <property type="entry name" value="P-loop containing nucleoside triphosphate hydrolases"/>
    <property type="match status" value="1"/>
</dbReference>
<evidence type="ECO:0000313" key="3">
    <source>
        <dbReference type="EMBL" id="VEG47478.1"/>
    </source>
</evidence>
<dbReference type="Pfam" id="PF00271">
    <property type="entry name" value="Helicase_C"/>
    <property type="match status" value="1"/>
</dbReference>
<organism evidence="3 4">
    <name type="scientific">Mycolicibacterium chitae</name>
    <name type="common">Mycobacterium chitae</name>
    <dbReference type="NCBI Taxonomy" id="1792"/>
    <lineage>
        <taxon>Bacteria</taxon>
        <taxon>Bacillati</taxon>
        <taxon>Actinomycetota</taxon>
        <taxon>Actinomycetes</taxon>
        <taxon>Mycobacteriales</taxon>
        <taxon>Mycobacteriaceae</taxon>
        <taxon>Mycolicibacterium</taxon>
    </lineage>
</organism>
<sequence length="1569" mass="173005">MAARGWTDPDLALGGLVDDFRDRCVRVYQEDPNRVEEDAGKERGIAEGGYGRKQIQELVQNAADALQGAPGRIEVSLTEHALYVANEGNPFEDTGVRALLYTHLSNKTGTEIGRFGLGFKSISGISDNPQIFSRSVSFEFSRSQSAECLSAELDRHYRPSDVPALRLAWTLDPAAEFRVDPILAELSTWATTVVKVPLKEGTASQLSQEIAEFDESFNLFAPHVRVLDLVDRVADVSRRFAAAKKGNRVTLTTQDGEREWLVVSTDHKPSSQALESAGHSARRDSVTVSWALPLSGSAGVGQLSAYFPVKSDITLSGRVNAPWKLSDDRINVIECLFNLEILEDVLPKLVVAARKDLIADAAYGRYIDVLPARGKEARSWADKVLNEPVFRELRDSRCLPDLDGQLRAPSALQRVPDDVMEYAKMWLAVTGNRSVWVHPDCTSTTERRSKVDRLMQEGDRPKPAGRVLHWLQSVVADPGPGQSAAAIELAANLILKGGNTEKDVRDSRIVLLENGSLAQPIRGRCFLRTNAGQHGTSFVDQDVAARAATAAALEALGVTAFEDGGEMLQLLTELRRTGKVDWDELWIAMRGSGVQQVHEAFESVLEGHAARIIHVRNGVGRWVVPQGLYFAGECLKQLREDGEFLVDGAYHASDQEVLYMLGVRSRPSRGGGAQERWVSRYMNEVRARIGDELGLSVQARQAIQIDGLDSVLGPLECLPELSVTNRTAMTVALLSDVDVPRVRVSHPNVPKTGRYVAPELWWARSEGLLPTVLGPMPPSEAFVADIEEAPEGLLPCVSQVVLSRDAEDVLTLKKRISEIDPAGFRKLVDVHMARDDMQHVGQSYAWWCWTHRESEPPEKLWVRKNGQWSEEDRRTVAVVHGADAFSELDQFGIPCVVVDSVDDVHTLSELWECLEGRDLPVTYSYETSAEPVLLTDVFPVLDALEIDNELDGLVLQKCLSLSKVAAVPGQPEVRVACGSGRAAKTILVTGTTDHQILKQVLGQLLYDDSDRHVDALLKDMDRRKNSEQVRAVRKASSDAERLLLLVGEDRLRPLIPKDALSYLANEGGVEPRGLALAELCVSMLGVRALERACKVDPTGLPVVPPSTWAGSFPTRKWVTNFGFGDAWAGRPARQRNKPAEYVDGPTQLEKLHDYQQVVSERLRNLLTGNGSPRGYISLPTGAGKTRVAVQSIVEAISDGSLDGLGSSGVFSGPILWLADGEELCEQAIDAWSYLWRAAGRQDTQLILSRFWASYEMEEEVGGVQVVVATWHKIHSRAVGNDSYAWLAEAPIVIIDEAHGAYTPSYTTILEWLGRSTRQRDKPLIGLTATPFRGRRDSAQTELLLRRFGDNCLDEGVFGEDLPQVRLQRDRVLARAHLEILDGVSIDLSDQEIDNFKEMGWLAKSAEIRLGRNEDRTRTIVESVMSKPDHWQIVVFATSVENAQTLATLLTLQGRPAASIDQDTSPEDRRVAIERFKAGELKVLTNYAVLSQGFDAPKTDAVYITRPTSSEVRYQQMVGRGLRGPKNGGTEEVLIVNMLDNILEFGDSIVYQSVKDITEAERAQESVGVG</sequence>
<dbReference type="InterPro" id="IPR014001">
    <property type="entry name" value="Helicase_ATP-bd"/>
</dbReference>
<keyword evidence="4" id="KW-1185">Reference proteome</keyword>
<feature type="domain" description="Helicase ATP-binding" evidence="1">
    <location>
        <begin position="1165"/>
        <end position="1348"/>
    </location>
</feature>
<keyword evidence="3" id="KW-0378">Hydrolase</keyword>
<dbReference type="EMBL" id="LR134355">
    <property type="protein sequence ID" value="VEG47478.1"/>
    <property type="molecule type" value="Genomic_DNA"/>
</dbReference>
<dbReference type="PANTHER" id="PTHR47396">
    <property type="entry name" value="TYPE I RESTRICTION ENZYME ECOKI R PROTEIN"/>
    <property type="match status" value="1"/>
</dbReference>
<protein>
    <submittedName>
        <fullName evidence="3">Type III restriction enzyme</fullName>
        <ecNumber evidence="3">3.1.21.3</ecNumber>
    </submittedName>
</protein>
<dbReference type="PROSITE" id="PS51192">
    <property type="entry name" value="HELICASE_ATP_BIND_1"/>
    <property type="match status" value="1"/>
</dbReference>
<dbReference type="InterPro" id="IPR001650">
    <property type="entry name" value="Helicase_C-like"/>
</dbReference>
<dbReference type="NCBIfam" id="NF047352">
    <property type="entry name" value="P_loop_sacsin"/>
    <property type="match status" value="1"/>
</dbReference>
<evidence type="ECO:0000313" key="4">
    <source>
        <dbReference type="Proteomes" id="UP000282551"/>
    </source>
</evidence>
<proteinExistence type="predicted"/>